<evidence type="ECO:0000313" key="5">
    <source>
        <dbReference type="Proteomes" id="UP000823588"/>
    </source>
</evidence>
<feature type="compositionally biased region" description="Acidic residues" evidence="1">
    <location>
        <begin position="24"/>
        <end position="48"/>
    </location>
</feature>
<keyword evidence="2" id="KW-1133">Transmembrane helix</keyword>
<dbReference type="OrthoDB" id="266213at2157"/>
<dbReference type="EMBL" id="JAGGKQ010000017">
    <property type="protein sequence ID" value="MBP1923184.1"/>
    <property type="molecule type" value="Genomic_DNA"/>
</dbReference>
<keyword evidence="2" id="KW-0812">Transmembrane</keyword>
<evidence type="ECO:0000313" key="4">
    <source>
        <dbReference type="EMBL" id="MBP1923184.1"/>
    </source>
</evidence>
<feature type="domain" description="DUF7312" evidence="3">
    <location>
        <begin position="48"/>
        <end position="101"/>
    </location>
</feature>
<accession>A0A8T4GF94</accession>
<dbReference type="InterPro" id="IPR055736">
    <property type="entry name" value="DUF7312"/>
</dbReference>
<feature type="region of interest" description="Disordered" evidence="1">
    <location>
        <begin position="1"/>
        <end position="78"/>
    </location>
</feature>
<proteinExistence type="predicted"/>
<dbReference type="RefSeq" id="WP_209485958.1">
    <property type="nucleotide sequence ID" value="NZ_JAGGKQ010000017.1"/>
</dbReference>
<evidence type="ECO:0000256" key="1">
    <source>
        <dbReference type="SAM" id="MobiDB-lite"/>
    </source>
</evidence>
<gene>
    <name evidence="4" type="ORF">J2751_002223</name>
</gene>
<comment type="caution">
    <text evidence="4">The sequence shown here is derived from an EMBL/GenBank/DDBJ whole genome shotgun (WGS) entry which is preliminary data.</text>
</comment>
<reference evidence="4" key="1">
    <citation type="submission" date="2021-03" db="EMBL/GenBank/DDBJ databases">
        <title>Genomic Encyclopedia of Type Strains, Phase IV (KMG-IV): sequencing the most valuable type-strain genomes for metagenomic binning, comparative biology and taxonomic classification.</title>
        <authorList>
            <person name="Goeker M."/>
        </authorList>
    </citation>
    <scope>NUCLEOTIDE SEQUENCE</scope>
    <source>
        <strain evidence="4">DSM 23564</strain>
    </source>
</reference>
<evidence type="ECO:0000256" key="2">
    <source>
        <dbReference type="SAM" id="Phobius"/>
    </source>
</evidence>
<dbReference type="Pfam" id="PF23994">
    <property type="entry name" value="DUF7312"/>
    <property type="match status" value="1"/>
</dbReference>
<sequence>MSRDSDDDVRSRANEVRDSRAGDDADDTPEGTGEDPGDVPTAEADDGESEWRFDVDDVGPDGVTEDTATPETEPIEPGSIELEHAAFVVVGVALTVGVLLFGF</sequence>
<protein>
    <recommendedName>
        <fullName evidence="3">DUF7312 domain-containing protein</fullName>
    </recommendedName>
</protein>
<dbReference type="Proteomes" id="UP000823588">
    <property type="component" value="Unassembled WGS sequence"/>
</dbReference>
<feature type="transmembrane region" description="Helical" evidence="2">
    <location>
        <begin position="84"/>
        <end position="102"/>
    </location>
</feature>
<organism evidence="4 5">
    <name type="scientific">Halorubrum alkaliphilum</name>
    <dbReference type="NCBI Taxonomy" id="261290"/>
    <lineage>
        <taxon>Archaea</taxon>
        <taxon>Methanobacteriati</taxon>
        <taxon>Methanobacteriota</taxon>
        <taxon>Stenosarchaea group</taxon>
        <taxon>Halobacteria</taxon>
        <taxon>Halobacteriales</taxon>
        <taxon>Haloferacaceae</taxon>
        <taxon>Halorubrum</taxon>
    </lineage>
</organism>
<feature type="compositionally biased region" description="Basic and acidic residues" evidence="1">
    <location>
        <begin position="1"/>
        <end position="23"/>
    </location>
</feature>
<keyword evidence="2" id="KW-0472">Membrane</keyword>
<evidence type="ECO:0000259" key="3">
    <source>
        <dbReference type="Pfam" id="PF23994"/>
    </source>
</evidence>
<dbReference type="AlphaFoldDB" id="A0A8T4GF94"/>
<keyword evidence="5" id="KW-1185">Reference proteome</keyword>
<name>A0A8T4GF94_9EURY</name>